<organism evidence="3 4">
    <name type="scientific">Batrachochytrium dendrobatidis (strain JEL423)</name>
    <dbReference type="NCBI Taxonomy" id="403673"/>
    <lineage>
        <taxon>Eukaryota</taxon>
        <taxon>Fungi</taxon>
        <taxon>Fungi incertae sedis</taxon>
        <taxon>Chytridiomycota</taxon>
        <taxon>Chytridiomycota incertae sedis</taxon>
        <taxon>Chytridiomycetes</taxon>
        <taxon>Rhizophydiales</taxon>
        <taxon>Rhizophydiales incertae sedis</taxon>
        <taxon>Batrachochytrium</taxon>
    </lineage>
</organism>
<dbReference type="SUPFAM" id="SSF55874">
    <property type="entry name" value="ATPase domain of HSP90 chaperone/DNA topoisomerase II/histidine kinase"/>
    <property type="match status" value="1"/>
</dbReference>
<reference evidence="3 4" key="2">
    <citation type="submission" date="2016-05" db="EMBL/GenBank/DDBJ databases">
        <title>Lineage-specific infection strategies underlie the spectrum of fungal disease in amphibians.</title>
        <authorList>
            <person name="Cuomo C.A."/>
            <person name="Farrer R.A."/>
            <person name="James T."/>
            <person name="Longcore J."/>
            <person name="Birren B."/>
        </authorList>
    </citation>
    <scope>NUCLEOTIDE SEQUENCE [LARGE SCALE GENOMIC DNA]</scope>
    <source>
        <strain evidence="3 4">JEL423</strain>
    </source>
</reference>
<protein>
    <recommendedName>
        <fullName evidence="2">Sacsin/Nov domain-containing protein</fullName>
    </recommendedName>
</protein>
<gene>
    <name evidence="3" type="ORF">BDEG_25529</name>
</gene>
<accession>A0A177WPH2</accession>
<evidence type="ECO:0000256" key="1">
    <source>
        <dbReference type="SAM" id="MobiDB-lite"/>
    </source>
</evidence>
<dbReference type="EMBL" id="DS022306">
    <property type="protein sequence ID" value="OAJ42019.1"/>
    <property type="molecule type" value="Genomic_DNA"/>
</dbReference>
<proteinExistence type="predicted"/>
<dbReference type="PANTHER" id="PTHR47839:SF1">
    <property type="entry name" value="DOMAIN PROTEIN, PUTATIVE (AFU_ORTHOLOGUE AFUA_6G04830)-RELATED"/>
    <property type="match status" value="1"/>
</dbReference>
<dbReference type="PANTHER" id="PTHR47839">
    <property type="entry name" value="DOMAIN PROTEIN, PUTATIVE (AFU_ORTHOLOGUE AFUA_6G04830)-RELATED"/>
    <property type="match status" value="1"/>
</dbReference>
<dbReference type="NCBIfam" id="NF047352">
    <property type="entry name" value="P_loop_sacsin"/>
    <property type="match status" value="1"/>
</dbReference>
<dbReference type="InterPro" id="IPR058210">
    <property type="entry name" value="SACS/Nov_dom"/>
</dbReference>
<feature type="region of interest" description="Disordered" evidence="1">
    <location>
        <begin position="1340"/>
        <end position="1375"/>
    </location>
</feature>
<feature type="compositionally biased region" description="Basic and acidic residues" evidence="1">
    <location>
        <begin position="1365"/>
        <end position="1375"/>
    </location>
</feature>
<dbReference type="Proteomes" id="UP000077115">
    <property type="component" value="Unassembled WGS sequence"/>
</dbReference>
<dbReference type="Pfam" id="PF12449">
    <property type="entry name" value="DUF3684"/>
    <property type="match status" value="1"/>
</dbReference>
<feature type="compositionally biased region" description="Polar residues" evidence="1">
    <location>
        <begin position="1346"/>
        <end position="1364"/>
    </location>
</feature>
<dbReference type="InterPro" id="IPR036890">
    <property type="entry name" value="HATPase_C_sf"/>
</dbReference>
<sequence length="1744" mass="195855">MAKDAHVENQRTPSNVQVNQRHLIDKILARYSAEFTVFRELLQNSNDAGAKSAQIIFLTDKDTAPKTSMFSFPWSKTSNVTTVIYKNNGAAFSDEDFARLRKIAEGNPDEQKIGFFGVGFYSLFSICEEPFVTSGSQSMAFLWNDDMLFTKHGTLPKEAQSEWTVFYLSMREPIDPPKAADFGRFLTTSLAFTSCLESIEVFIDSERILNFNKKCSIPRSVDIPNCKSVILKSPNNLFQLSTVSVSKAQLDVQVKNKQSEESYTIFMHIATADITSTLPRKLADEMKRTTKKNPPSTTQLRLMFSNYDEYDSSSGVRKGVQMFNDLMPDPSDQGRIFIGFPTHQTTGCAIQIAGHLIPTVERESIDFVDRSLKYWNQELLFMGGLLARIMYNMDLGEIETLYTQLSLDSESQKWLQKKAVHTMSAFTFKASTPSLHVSSIMRQAFYSMSKQSLLIVSSMGIRLASDVRLSVPEMLPFIKLTPLLPDHVLESCRDLVKQLQAGGCLFSLGLADVFIELRQRTFTITEVVALIKWWFKQLQSGQSFMNSSNVVISRADCITLKQILTMQDTPDSPKIAFANLTHFVRPNFGAIDLPFPDTVMPHTVSKHLSAEAIGFVFPDIKEFTIVDWLRYVTARAEFGTDVMFTEKCMAVSSKHYSTISETARAQLISILATKPCIPTQLGKILVPEQVYFSSVTLFKELPIATFTHPRLVSDAMLKTLGVREHVELQVVFDRLTDLNWDQVQLIKYLASVQTKLSSLEKSRLSATALFLGEAKNSGSTNGSESTAPLRRYRACDLFVPSDTLRTLGMPLLQWTVEWRSESLEAKFLKDLGLKEYVSIDNLIFQASTATVFTLRQLWIQYFIDNYETVYKKVYEPTTVSKPFLPIIGSTTLATPSMCFSNPDVAIMGFKVLALDLKPHSEKLGVRQSPTAQTIIDQLKKSPPTLDTAAEMFTFLGTQQVHFTNAHWNLLKSLPFIPTVSKHIPLVHSNTPAPITYTSPTDVYFKSAQDEAKQLVPFTYIDFGIAANAFLRTCGVKNEPSPIELAYTLAKSPHEFLDSSGIEVYLSLLRQVAANYDTLRTDSQLMKLMRSSAFLLGVKHGNDTDSVDDKTDEIIDSTKNDVDVPMRFKLAKASEIYLMDDAVCSQIFKPVCAPMEDILERMYQDLGSCWISQKVQLKYLPNSALIESPTSQKLQALINERAVLLLYDGHQSRRSKDLIPKAEKVLSNLQVLETNSINIVRTFQGVSRTQSTTACVVVKSTGLGNSTPILVIVNSFDHFDVATMIGRLVLRMPRLNDNLMLSTLLSSSIENLNRKGFPVDRILNLRASKLKIPSKAVVETSKHLSRDTMSQNNNSSESGSRTSLYDTKKIDNSPKRLDETDESILKNKVQELLSIFPDADPKFLYNRLRVLGVDNLQQIVGEMMDIGYPKVPPPYTPNNLGQNGDVGNNSLVPKQEMGPSRQNADNSSLIGMFNKFTGIDLTKNIEKLTSMTQQSRSSLNDQQALVKHAPTTDITPQETHRLKSQLKQSIATARPERNAAFRSTVPNDPTSQSTISKVQSQCNILTEHDLVLVMHTRVAHIPVYIDKQLASNMTAMSQQPLSEHKEAIHRFSIVLDFLSGVFKLQPGVVHMYWDKDGATIAFNRNRALFFNLRFYVGLHFQSIQNTAPQTPGDFPSSNSNSYVESVGNESCSVLSYWFMKFCHELAHNFVGEHNGIHEYWMSSFAETYFEPLIASMKKASVNFDV</sequence>
<dbReference type="VEuPathDB" id="FungiDB:BDEG_25529"/>
<dbReference type="STRING" id="403673.A0A177WPH2"/>
<evidence type="ECO:0000259" key="2">
    <source>
        <dbReference type="Pfam" id="PF25794"/>
    </source>
</evidence>
<name>A0A177WPH2_BATDL</name>
<evidence type="ECO:0000313" key="3">
    <source>
        <dbReference type="EMBL" id="OAJ42019.1"/>
    </source>
</evidence>
<reference evidence="3 4" key="1">
    <citation type="submission" date="2006-10" db="EMBL/GenBank/DDBJ databases">
        <title>The Genome Sequence of Batrachochytrium dendrobatidis JEL423.</title>
        <authorList>
            <consortium name="The Broad Institute Genome Sequencing Platform"/>
            <person name="Birren B."/>
            <person name="Lander E."/>
            <person name="Galagan J."/>
            <person name="Cuomo C."/>
            <person name="Devon K."/>
            <person name="Jaffe D."/>
            <person name="Butler J."/>
            <person name="Alvarez P."/>
            <person name="Gnerre S."/>
            <person name="Grabherr M."/>
            <person name="Kleber M."/>
            <person name="Mauceli E."/>
            <person name="Brockman W."/>
            <person name="Young S."/>
            <person name="LaButti K."/>
            <person name="Sykes S."/>
            <person name="DeCaprio D."/>
            <person name="Crawford M."/>
            <person name="Koehrsen M."/>
            <person name="Engels R."/>
            <person name="Montgomery P."/>
            <person name="Pearson M."/>
            <person name="Howarth C."/>
            <person name="Larson L."/>
            <person name="White J."/>
            <person name="O'Leary S."/>
            <person name="Kodira C."/>
            <person name="Zeng Q."/>
            <person name="Yandava C."/>
            <person name="Alvarado L."/>
            <person name="Longcore J."/>
            <person name="James T."/>
        </authorList>
    </citation>
    <scope>NUCLEOTIDE SEQUENCE [LARGE SCALE GENOMIC DNA]</scope>
    <source>
        <strain evidence="3 4">JEL423</strain>
    </source>
</reference>
<feature type="domain" description="Sacsin/Nov" evidence="2">
    <location>
        <begin position="22"/>
        <end position="139"/>
    </location>
</feature>
<dbReference type="Pfam" id="PF25794">
    <property type="entry name" value="SACS"/>
    <property type="match status" value="1"/>
</dbReference>
<dbReference type="Gene3D" id="3.30.565.10">
    <property type="entry name" value="Histidine kinase-like ATPase, C-terminal domain"/>
    <property type="match status" value="1"/>
</dbReference>
<evidence type="ECO:0000313" key="4">
    <source>
        <dbReference type="Proteomes" id="UP000077115"/>
    </source>
</evidence>
<dbReference type="InterPro" id="IPR022155">
    <property type="entry name" value="DUF3684"/>
</dbReference>
<dbReference type="eggNOG" id="ENOG502QPMA">
    <property type="taxonomic scope" value="Eukaryota"/>
</dbReference>
<dbReference type="OrthoDB" id="10031156at2759"/>